<feature type="transmembrane region" description="Helical" evidence="2">
    <location>
        <begin position="159"/>
        <end position="181"/>
    </location>
</feature>
<dbReference type="HOGENOM" id="CLU_031475_0_1_1"/>
<keyword evidence="2" id="KW-0812">Transmembrane</keyword>
<name>K1XJK6_MARBU</name>
<evidence type="ECO:0000256" key="1">
    <source>
        <dbReference type="SAM" id="MobiDB-lite"/>
    </source>
</evidence>
<evidence type="ECO:0000313" key="3">
    <source>
        <dbReference type="EMBL" id="EKD12584.1"/>
    </source>
</evidence>
<dbReference type="InParanoid" id="K1XJK6"/>
<proteinExistence type="predicted"/>
<accession>K1XJK6</accession>
<dbReference type="Pfam" id="PF06516">
    <property type="entry name" value="NUP"/>
    <property type="match status" value="1"/>
</dbReference>
<evidence type="ECO:0000256" key="2">
    <source>
        <dbReference type="SAM" id="Phobius"/>
    </source>
</evidence>
<sequence length="606" mass="66551">MVRESSGCGSDSQHGYSDQTRTQIHHHKEARSLWSSGTHMTRFPEQKLAWSLGTWHLEFPNDDDRDNININFNFNIPTSYILNGTTWVTSDLSYGYGYSHRDRDTESFDIDAAADRHDDQLRRNWTFHGCSTVCMQLAALPRQYPLGSFTTSRVPKMRITTLTGLLGAGTFVFAFVAAIPAQVERRSPDHMVGSRDITVIYKNAKLITPKVFIISMFSPEADIWYTNANTAGSIGDLLAVNVTVPGLSPLFADVHCLADGSVCQITTGESEINAAATITALMLTPLFNLKKTYFLVGGIAGINPRHGTICDVAFSKYTVQVALQYEFDAREIPSNYSTGYIPQGSFAPDQYPLSIYGTEVFEVNEALRDVAAQFARTAKLDDSSDAIIYRKNFARPAPSNATLYAAATRAPGIIKCDTATSDVYYSGTLLGEAFENTTSLFTNGSATYCMTAQEDNATLEAMIRAAVHKTIDFSRIIIMRTAANFDRPYPGQSVEGNLFYSRQGAFEPAVQNIYLAGTPVIKGILSGWRTTFEKGVKPKNYIGDIFGTLGGVPDFGPGSAFDPKVGQPAKRQDDFPVRSRVEMYKKRVTMKGQLGAEVARKANGAA</sequence>
<dbReference type="OrthoDB" id="2331083at2759"/>
<gene>
    <name evidence="3" type="ORF">MBM_09153</name>
</gene>
<evidence type="ECO:0008006" key="5">
    <source>
        <dbReference type="Google" id="ProtNLM"/>
    </source>
</evidence>
<keyword evidence="2" id="KW-0472">Membrane</keyword>
<dbReference type="GeneID" id="18765088"/>
<dbReference type="STRING" id="1072389.K1XJK6"/>
<dbReference type="GO" id="GO:0055085">
    <property type="term" value="P:transmembrane transport"/>
    <property type="evidence" value="ECO:0007669"/>
    <property type="project" value="InterPro"/>
</dbReference>
<keyword evidence="4" id="KW-1185">Reference proteome</keyword>
<dbReference type="EMBL" id="JH921455">
    <property type="protein sequence ID" value="EKD12584.1"/>
    <property type="molecule type" value="Genomic_DNA"/>
</dbReference>
<protein>
    <recommendedName>
        <fullName evidence="5">Purine nucleoside permease</fullName>
    </recommendedName>
</protein>
<dbReference type="eggNOG" id="ENOG502QQPU">
    <property type="taxonomic scope" value="Eukaryota"/>
</dbReference>
<dbReference type="KEGG" id="mbe:MBM_09153"/>
<dbReference type="Proteomes" id="UP000006753">
    <property type="component" value="Unassembled WGS sequence"/>
</dbReference>
<dbReference type="InterPro" id="IPR009486">
    <property type="entry name" value="Pur_nuclsid_perm"/>
</dbReference>
<feature type="compositionally biased region" description="Polar residues" evidence="1">
    <location>
        <begin position="7"/>
        <end position="22"/>
    </location>
</feature>
<organism evidence="3 4">
    <name type="scientific">Marssonina brunnea f. sp. multigermtubi (strain MB_m1)</name>
    <name type="common">Marssonina leaf spot fungus</name>
    <dbReference type="NCBI Taxonomy" id="1072389"/>
    <lineage>
        <taxon>Eukaryota</taxon>
        <taxon>Fungi</taxon>
        <taxon>Dikarya</taxon>
        <taxon>Ascomycota</taxon>
        <taxon>Pezizomycotina</taxon>
        <taxon>Leotiomycetes</taxon>
        <taxon>Helotiales</taxon>
        <taxon>Drepanopezizaceae</taxon>
        <taxon>Drepanopeziza</taxon>
    </lineage>
</organism>
<dbReference type="AlphaFoldDB" id="K1XJK6"/>
<reference evidence="3 4" key="1">
    <citation type="journal article" date="2012" name="BMC Genomics">
        <title>Sequencing the genome of Marssonina brunnea reveals fungus-poplar co-evolution.</title>
        <authorList>
            <person name="Zhu S."/>
            <person name="Cao Y.-Z."/>
            <person name="Jiang C."/>
            <person name="Tan B.-Y."/>
            <person name="Wang Z."/>
            <person name="Feng S."/>
            <person name="Zhang L."/>
            <person name="Su X.-H."/>
            <person name="Brejova B."/>
            <person name="Vinar T."/>
            <person name="Xu M."/>
            <person name="Wang M.-X."/>
            <person name="Zhang S.-G."/>
            <person name="Huang M.-R."/>
            <person name="Wu R."/>
            <person name="Zhou Y."/>
        </authorList>
    </citation>
    <scope>NUCLEOTIDE SEQUENCE [LARGE SCALE GENOMIC DNA]</scope>
    <source>
        <strain evidence="3 4">MB_m1</strain>
    </source>
</reference>
<feature type="region of interest" description="Disordered" evidence="1">
    <location>
        <begin position="1"/>
        <end position="22"/>
    </location>
</feature>
<keyword evidence="2" id="KW-1133">Transmembrane helix</keyword>
<dbReference type="PANTHER" id="PTHR38643:SF1">
    <property type="entry name" value="PURINE NUCLEOSIDE PERMEASE C285.05-RELATED"/>
    <property type="match status" value="1"/>
</dbReference>
<dbReference type="PANTHER" id="PTHR38643">
    <property type="entry name" value="PURINE NUCLEOSIDE PERMEASE C285.05-RELATED"/>
    <property type="match status" value="1"/>
</dbReference>
<evidence type="ECO:0000313" key="4">
    <source>
        <dbReference type="Proteomes" id="UP000006753"/>
    </source>
</evidence>
<dbReference type="GO" id="GO:0005783">
    <property type="term" value="C:endoplasmic reticulum"/>
    <property type="evidence" value="ECO:0007669"/>
    <property type="project" value="TreeGrafter"/>
</dbReference>